<organism evidence="1 2">
    <name type="scientific">Caerostris extrusa</name>
    <name type="common">Bark spider</name>
    <name type="synonym">Caerostris bankana</name>
    <dbReference type="NCBI Taxonomy" id="172846"/>
    <lineage>
        <taxon>Eukaryota</taxon>
        <taxon>Metazoa</taxon>
        <taxon>Ecdysozoa</taxon>
        <taxon>Arthropoda</taxon>
        <taxon>Chelicerata</taxon>
        <taxon>Arachnida</taxon>
        <taxon>Araneae</taxon>
        <taxon>Araneomorphae</taxon>
        <taxon>Entelegynae</taxon>
        <taxon>Araneoidea</taxon>
        <taxon>Araneidae</taxon>
        <taxon>Caerostris</taxon>
    </lineage>
</organism>
<evidence type="ECO:0000313" key="2">
    <source>
        <dbReference type="Proteomes" id="UP001054945"/>
    </source>
</evidence>
<evidence type="ECO:0000313" key="1">
    <source>
        <dbReference type="EMBL" id="GIX94668.1"/>
    </source>
</evidence>
<proteinExistence type="predicted"/>
<dbReference type="EMBL" id="BPLR01004406">
    <property type="protein sequence ID" value="GIX94668.1"/>
    <property type="molecule type" value="Genomic_DNA"/>
</dbReference>
<gene>
    <name evidence="1" type="ORF">CEXT_360801</name>
</gene>
<protein>
    <submittedName>
        <fullName evidence="1">Uncharacterized protein</fullName>
    </submittedName>
</protein>
<dbReference type="AlphaFoldDB" id="A0AAV4PF78"/>
<accession>A0AAV4PF78</accession>
<sequence length="173" mass="19418">MLTVSLRVGDGGNYMQTIRLAAGWTEGGRLPPINGDCSLRSPGPLFRGGLFGNSLEKSSSSKCIFWVWWREMFPQCVLAGQAMNYTHYIRNTEERVAVAETRKDLIIRDLKVLSALVVVDRDKLLSEVWAQIPQIKFSLAKIVTNTPARLFSLGHCKYGTSKSPCQYSIFRTN</sequence>
<comment type="caution">
    <text evidence="1">The sequence shown here is derived from an EMBL/GenBank/DDBJ whole genome shotgun (WGS) entry which is preliminary data.</text>
</comment>
<reference evidence="1 2" key="1">
    <citation type="submission" date="2021-06" db="EMBL/GenBank/DDBJ databases">
        <title>Caerostris extrusa draft genome.</title>
        <authorList>
            <person name="Kono N."/>
            <person name="Arakawa K."/>
        </authorList>
    </citation>
    <scope>NUCLEOTIDE SEQUENCE [LARGE SCALE GENOMIC DNA]</scope>
</reference>
<keyword evidence="2" id="KW-1185">Reference proteome</keyword>
<name>A0AAV4PF78_CAEEX</name>
<dbReference type="Proteomes" id="UP001054945">
    <property type="component" value="Unassembled WGS sequence"/>
</dbReference>